<dbReference type="EMBL" id="QWVS01000018">
    <property type="protein sequence ID" value="RID85325.1"/>
    <property type="molecule type" value="Genomic_DNA"/>
</dbReference>
<evidence type="ECO:0000313" key="2">
    <source>
        <dbReference type="EMBL" id="RID85325.1"/>
    </source>
</evidence>
<dbReference type="PROSITE" id="PS51257">
    <property type="entry name" value="PROKAR_LIPOPROTEIN"/>
    <property type="match status" value="1"/>
</dbReference>
<feature type="compositionally biased region" description="Basic and acidic residues" evidence="1">
    <location>
        <begin position="212"/>
        <end position="228"/>
    </location>
</feature>
<dbReference type="Proteomes" id="UP000266016">
    <property type="component" value="Unassembled WGS sequence"/>
</dbReference>
<name>A0A398B5W2_9BACI</name>
<dbReference type="InterPro" id="IPR019076">
    <property type="entry name" value="Spore_lipoprot_YhcN/YlaJ-like"/>
</dbReference>
<accession>A0A398B5W2</accession>
<proteinExistence type="predicted"/>
<keyword evidence="3" id="KW-1185">Reference proteome</keyword>
<sequence>MPNLIDKGVSALKKAILSIGLSSLFIIGGCSTNGDKDTSMDTNTAKPLTVRTPARYYDEDYQNTARDRDDFGFTRVNKTTIEGQNIDNQISSVDREQLADVISNLSIQLPNVHDVATLVTDEEVLVVYETDSNNRQKTADQVKRTAMSAVPRYYHVYVSDNIALAPYIENYANLESDHEGMEFSLNKTIQEMLKSPQGSKISDEENENGENVTERHNNKNVHENTRNM</sequence>
<evidence type="ECO:0000256" key="1">
    <source>
        <dbReference type="SAM" id="MobiDB-lite"/>
    </source>
</evidence>
<dbReference type="AlphaFoldDB" id="A0A398B5W2"/>
<comment type="caution">
    <text evidence="2">The sequence shown here is derived from an EMBL/GenBank/DDBJ whole genome shotgun (WGS) entry which is preliminary data.</text>
</comment>
<gene>
    <name evidence="2" type="ORF">D1953_10915</name>
</gene>
<organism evidence="2 3">
    <name type="scientific">Peribacillus asahii</name>
    <dbReference type="NCBI Taxonomy" id="228899"/>
    <lineage>
        <taxon>Bacteria</taxon>
        <taxon>Bacillati</taxon>
        <taxon>Bacillota</taxon>
        <taxon>Bacilli</taxon>
        <taxon>Bacillales</taxon>
        <taxon>Bacillaceae</taxon>
        <taxon>Peribacillus</taxon>
    </lineage>
</organism>
<reference evidence="2 3" key="1">
    <citation type="submission" date="2018-08" db="EMBL/GenBank/DDBJ databases">
        <title>Bacillus jemisoniae sp. nov., Bacillus chryseoplanitiae sp. nov., Bacillus resnikiae sp. nov., and Bacillus frankliniae sp. nov., isolated from Viking spacecraft and associated surfaces.</title>
        <authorList>
            <person name="Seuylemezian A."/>
            <person name="Vaishampayan P."/>
        </authorList>
    </citation>
    <scope>NUCLEOTIDE SEQUENCE [LARGE SCALE GENOMIC DNA]</scope>
    <source>
        <strain evidence="2 3">MA001</strain>
    </source>
</reference>
<protein>
    <submittedName>
        <fullName evidence="2">Sporulation protein</fullName>
    </submittedName>
</protein>
<dbReference type="Pfam" id="PF09580">
    <property type="entry name" value="Spore_YhcN_YlaJ"/>
    <property type="match status" value="1"/>
</dbReference>
<feature type="region of interest" description="Disordered" evidence="1">
    <location>
        <begin position="194"/>
        <end position="228"/>
    </location>
</feature>
<evidence type="ECO:0000313" key="3">
    <source>
        <dbReference type="Proteomes" id="UP000266016"/>
    </source>
</evidence>